<dbReference type="GO" id="GO:0005886">
    <property type="term" value="C:plasma membrane"/>
    <property type="evidence" value="ECO:0007669"/>
    <property type="project" value="UniProtKB-SubCell"/>
</dbReference>
<feature type="transmembrane region" description="Helical" evidence="9">
    <location>
        <begin position="254"/>
        <end position="273"/>
    </location>
</feature>
<proteinExistence type="inferred from homology"/>
<comment type="subcellular location">
    <subcellularLocation>
        <location evidence="1">Cell membrane</location>
        <topology evidence="1">Multi-pass membrane protein</topology>
    </subcellularLocation>
</comment>
<dbReference type="CDD" id="cd17502">
    <property type="entry name" value="MFS_Azr1_MDR_like"/>
    <property type="match status" value="1"/>
</dbReference>
<evidence type="ECO:0000313" key="12">
    <source>
        <dbReference type="Proteomes" id="UP000199019"/>
    </source>
</evidence>
<dbReference type="PANTHER" id="PTHR23501:SF197">
    <property type="entry name" value="COMD"/>
    <property type="match status" value="1"/>
</dbReference>
<sequence>MSVAPPHTRATTETAPSSPAGGDKPMSHREVLEAMTGLMAALFTAMLSSTIVSTALPTILADLKGTQSQYTWIITASLLATTVSTPIWGKLSDLASKKVLVQLSIVVFVLGSVVAGMAHNVPLLIGARVLQGLGMGGLTALTQSIMGAIVSPRERGRYGGYMGAVMAVSTVSGPLLGGLIVDTPWLGWRWTFYLCIPLAVIALVLLQKTLHLTTVKRRVQFDYLGAVLIAGGASLPLLWVTFAGHDFAWLSWQTAAYLGASLVLLAAATVVELRHPEPLVPLRVLGNRTAVLVIIASISVGTAMFGGSVFLTQYLQVARGYSPTEAGLLTIPVMLGSFVAATVAGQIITRTGTWKVFLVIGGVLLTAGLGGLGTLDHTTPIWRASVFMGLMGLGMGCLMQNLMLAVQNTVDVTQIGATSATVSFFRTLGGAVGVSVLGAILATRIKDGIAEGLAAMGVKAGGGSAGASLDISALPKPIATLVRSTYADATGHIFVIAAVISLVALVAVVFIKEVPLRTSVHLGEAQEAATAPAVAAPDLGEPAEVELRTVAKEAAEATEATEATEAEESVEWETARA</sequence>
<evidence type="ECO:0000256" key="1">
    <source>
        <dbReference type="ARBA" id="ARBA00004651"/>
    </source>
</evidence>
<protein>
    <submittedName>
        <fullName evidence="11">Drug resistance transporter, EmrB/QacA subfamily</fullName>
    </submittedName>
</protein>
<reference evidence="12" key="1">
    <citation type="submission" date="2016-10" db="EMBL/GenBank/DDBJ databases">
        <authorList>
            <person name="Varghese N."/>
            <person name="Submissions S."/>
        </authorList>
    </citation>
    <scope>NUCLEOTIDE SEQUENCE [LARGE SCALE GENOMIC DNA]</scope>
    <source>
        <strain evidence="12">CGMCC 1.6963</strain>
    </source>
</reference>
<feature type="region of interest" description="Disordered" evidence="8">
    <location>
        <begin position="554"/>
        <end position="577"/>
    </location>
</feature>
<keyword evidence="7 9" id="KW-0472">Membrane</keyword>
<dbReference type="PRINTS" id="PR01036">
    <property type="entry name" value="TCRTETB"/>
</dbReference>
<dbReference type="Pfam" id="PF07690">
    <property type="entry name" value="MFS_1"/>
    <property type="match status" value="1"/>
</dbReference>
<keyword evidence="12" id="KW-1185">Reference proteome</keyword>
<name>A0A1H9WGC4_9MICO</name>
<dbReference type="Proteomes" id="UP000199019">
    <property type="component" value="Unassembled WGS sequence"/>
</dbReference>
<feature type="transmembrane region" description="Helical" evidence="9">
    <location>
        <begin position="285"/>
        <end position="306"/>
    </location>
</feature>
<dbReference type="InterPro" id="IPR011701">
    <property type="entry name" value="MFS"/>
</dbReference>
<evidence type="ECO:0000313" key="11">
    <source>
        <dbReference type="EMBL" id="SES32992.1"/>
    </source>
</evidence>
<keyword evidence="5 9" id="KW-0812">Transmembrane</keyword>
<feature type="transmembrane region" description="Helical" evidence="9">
    <location>
        <begin position="100"/>
        <end position="118"/>
    </location>
</feature>
<dbReference type="InterPro" id="IPR020846">
    <property type="entry name" value="MFS_dom"/>
</dbReference>
<feature type="transmembrane region" description="Helical" evidence="9">
    <location>
        <begin position="381"/>
        <end position="404"/>
    </location>
</feature>
<comment type="similarity">
    <text evidence="2">Belongs to the major facilitator superfamily. TCR/Tet family.</text>
</comment>
<keyword evidence="6 9" id="KW-1133">Transmembrane helix</keyword>
<evidence type="ECO:0000256" key="2">
    <source>
        <dbReference type="ARBA" id="ARBA00007520"/>
    </source>
</evidence>
<feature type="transmembrane region" description="Helical" evidence="9">
    <location>
        <begin position="491"/>
        <end position="511"/>
    </location>
</feature>
<dbReference type="EMBL" id="FOHB01000005">
    <property type="protein sequence ID" value="SES32992.1"/>
    <property type="molecule type" value="Genomic_DNA"/>
</dbReference>
<feature type="transmembrane region" description="Helical" evidence="9">
    <location>
        <begin position="69"/>
        <end position="88"/>
    </location>
</feature>
<feature type="transmembrane region" description="Helical" evidence="9">
    <location>
        <begin position="187"/>
        <end position="206"/>
    </location>
</feature>
<feature type="transmembrane region" description="Helical" evidence="9">
    <location>
        <begin position="424"/>
        <end position="443"/>
    </location>
</feature>
<organism evidence="11 12">
    <name type="scientific">Pedococcus cremeus</name>
    <dbReference type="NCBI Taxonomy" id="587636"/>
    <lineage>
        <taxon>Bacteria</taxon>
        <taxon>Bacillati</taxon>
        <taxon>Actinomycetota</taxon>
        <taxon>Actinomycetes</taxon>
        <taxon>Micrococcales</taxon>
        <taxon>Intrasporangiaceae</taxon>
        <taxon>Pedococcus</taxon>
    </lineage>
</organism>
<feature type="transmembrane region" description="Helical" evidence="9">
    <location>
        <begin position="161"/>
        <end position="181"/>
    </location>
</feature>
<evidence type="ECO:0000256" key="5">
    <source>
        <dbReference type="ARBA" id="ARBA00022692"/>
    </source>
</evidence>
<feature type="transmembrane region" description="Helical" evidence="9">
    <location>
        <begin position="221"/>
        <end position="242"/>
    </location>
</feature>
<evidence type="ECO:0000259" key="10">
    <source>
        <dbReference type="PROSITE" id="PS50850"/>
    </source>
</evidence>
<evidence type="ECO:0000256" key="3">
    <source>
        <dbReference type="ARBA" id="ARBA00022448"/>
    </source>
</evidence>
<feature type="domain" description="Major facilitator superfamily (MFS) profile" evidence="10">
    <location>
        <begin position="34"/>
        <end position="516"/>
    </location>
</feature>
<feature type="transmembrane region" description="Helical" evidence="9">
    <location>
        <begin position="34"/>
        <end position="57"/>
    </location>
</feature>
<dbReference type="Gene3D" id="1.20.1250.20">
    <property type="entry name" value="MFS general substrate transporter like domains"/>
    <property type="match status" value="1"/>
</dbReference>
<dbReference type="PANTHER" id="PTHR23501">
    <property type="entry name" value="MAJOR FACILITATOR SUPERFAMILY"/>
    <property type="match status" value="1"/>
</dbReference>
<feature type="transmembrane region" description="Helical" evidence="9">
    <location>
        <begin position="326"/>
        <end position="344"/>
    </location>
</feature>
<evidence type="ECO:0000256" key="8">
    <source>
        <dbReference type="SAM" id="MobiDB-lite"/>
    </source>
</evidence>
<dbReference type="InterPro" id="IPR036259">
    <property type="entry name" value="MFS_trans_sf"/>
</dbReference>
<feature type="region of interest" description="Disordered" evidence="8">
    <location>
        <begin position="1"/>
        <end position="26"/>
    </location>
</feature>
<dbReference type="FunFam" id="1.20.1720.10:FF:000004">
    <property type="entry name" value="EmrB/QacA family drug resistance transporter"/>
    <property type="match status" value="1"/>
</dbReference>
<keyword evidence="3" id="KW-0813">Transport</keyword>
<accession>A0A1H9WGC4</accession>
<evidence type="ECO:0000256" key="9">
    <source>
        <dbReference type="SAM" id="Phobius"/>
    </source>
</evidence>
<gene>
    <name evidence="11" type="ORF">SAMN05216199_2892</name>
</gene>
<dbReference type="GO" id="GO:0022857">
    <property type="term" value="F:transmembrane transporter activity"/>
    <property type="evidence" value="ECO:0007669"/>
    <property type="project" value="InterPro"/>
</dbReference>
<evidence type="ECO:0000256" key="7">
    <source>
        <dbReference type="ARBA" id="ARBA00023136"/>
    </source>
</evidence>
<keyword evidence="4" id="KW-1003">Cell membrane</keyword>
<dbReference type="AlphaFoldDB" id="A0A1H9WGC4"/>
<feature type="transmembrane region" description="Helical" evidence="9">
    <location>
        <begin position="130"/>
        <end position="149"/>
    </location>
</feature>
<evidence type="ECO:0000256" key="4">
    <source>
        <dbReference type="ARBA" id="ARBA00022475"/>
    </source>
</evidence>
<feature type="transmembrane region" description="Helical" evidence="9">
    <location>
        <begin position="356"/>
        <end position="375"/>
    </location>
</feature>
<dbReference type="STRING" id="587636.SAMN05216199_2892"/>
<dbReference type="SUPFAM" id="SSF103473">
    <property type="entry name" value="MFS general substrate transporter"/>
    <property type="match status" value="1"/>
</dbReference>
<dbReference type="PROSITE" id="PS50850">
    <property type="entry name" value="MFS"/>
    <property type="match status" value="1"/>
</dbReference>
<dbReference type="RefSeq" id="WP_245735800.1">
    <property type="nucleotide sequence ID" value="NZ_FOHB01000005.1"/>
</dbReference>
<dbReference type="Gene3D" id="1.20.1720.10">
    <property type="entry name" value="Multidrug resistance protein D"/>
    <property type="match status" value="1"/>
</dbReference>
<evidence type="ECO:0000256" key="6">
    <source>
        <dbReference type="ARBA" id="ARBA00022989"/>
    </source>
</evidence>
<feature type="compositionally biased region" description="Acidic residues" evidence="8">
    <location>
        <begin position="562"/>
        <end position="571"/>
    </location>
</feature>